<dbReference type="Proteomes" id="UP000235916">
    <property type="component" value="Unassembled WGS sequence"/>
</dbReference>
<keyword evidence="4" id="KW-1185">Reference proteome</keyword>
<feature type="signal peptide" evidence="2">
    <location>
        <begin position="1"/>
        <end position="31"/>
    </location>
</feature>
<dbReference type="EMBL" id="POSP01000003">
    <property type="protein sequence ID" value="PND37547.1"/>
    <property type="molecule type" value="Genomic_DNA"/>
</dbReference>
<keyword evidence="2" id="KW-0732">Signal</keyword>
<evidence type="ECO:0008006" key="5">
    <source>
        <dbReference type="Google" id="ProtNLM"/>
    </source>
</evidence>
<evidence type="ECO:0000256" key="1">
    <source>
        <dbReference type="SAM" id="MobiDB-lite"/>
    </source>
</evidence>
<evidence type="ECO:0000313" key="4">
    <source>
        <dbReference type="Proteomes" id="UP000235916"/>
    </source>
</evidence>
<comment type="caution">
    <text evidence="3">The sequence shown here is derived from an EMBL/GenBank/DDBJ whole genome shotgun (WGS) entry which is preliminary data.</text>
</comment>
<gene>
    <name evidence="3" type="ORF">C1O66_08425</name>
</gene>
<reference evidence="3 4" key="1">
    <citation type="submission" date="2018-01" db="EMBL/GenBank/DDBJ databases">
        <title>Draft genome sequence of Paucibacter aquatile CR182 isolated from freshwater of the Nakdong River.</title>
        <authorList>
            <person name="Choi A."/>
            <person name="Chung E.J."/>
        </authorList>
    </citation>
    <scope>NUCLEOTIDE SEQUENCE [LARGE SCALE GENOMIC DNA]</scope>
    <source>
        <strain evidence="3 4">CR182</strain>
    </source>
</reference>
<feature type="region of interest" description="Disordered" evidence="1">
    <location>
        <begin position="96"/>
        <end position="127"/>
    </location>
</feature>
<name>A0A2N8KVR3_9BURK</name>
<dbReference type="InterPro" id="IPR021333">
    <property type="entry name" value="DUF2946"/>
</dbReference>
<dbReference type="AlphaFoldDB" id="A0A2N8KVR3"/>
<sequence length="127" mass="13095">MCSATLVPTFSRTLRRCVLGWLLLAMAAAWAAPLIEHGRLDLVCSGSGQMRLVQLGDDDGAGGNAGSPSGLDCPNCLLLGPLPNPGLWQPAMPLAGPGLADASRPPAPLTFRAAPPPARGPPNPRFH</sequence>
<proteinExistence type="predicted"/>
<evidence type="ECO:0000313" key="3">
    <source>
        <dbReference type="EMBL" id="PND37547.1"/>
    </source>
</evidence>
<dbReference type="RefSeq" id="WP_102767465.1">
    <property type="nucleotide sequence ID" value="NZ_POSP01000003.1"/>
</dbReference>
<dbReference type="Pfam" id="PF11162">
    <property type="entry name" value="DUF2946"/>
    <property type="match status" value="1"/>
</dbReference>
<protein>
    <recommendedName>
        <fullName evidence="5">DUF2946 domain-containing protein</fullName>
    </recommendedName>
</protein>
<feature type="chain" id="PRO_5018333587" description="DUF2946 domain-containing protein" evidence="2">
    <location>
        <begin position="32"/>
        <end position="127"/>
    </location>
</feature>
<feature type="compositionally biased region" description="Pro residues" evidence="1">
    <location>
        <begin position="114"/>
        <end position="127"/>
    </location>
</feature>
<evidence type="ECO:0000256" key="2">
    <source>
        <dbReference type="SAM" id="SignalP"/>
    </source>
</evidence>
<organism evidence="3 4">
    <name type="scientific">Kinneretia aquatilis</name>
    <dbReference type="NCBI Taxonomy" id="2070761"/>
    <lineage>
        <taxon>Bacteria</taxon>
        <taxon>Pseudomonadati</taxon>
        <taxon>Pseudomonadota</taxon>
        <taxon>Betaproteobacteria</taxon>
        <taxon>Burkholderiales</taxon>
        <taxon>Sphaerotilaceae</taxon>
        <taxon>Roseateles</taxon>
    </lineage>
</organism>
<accession>A0A2N8KVR3</accession>